<reference evidence="1 2" key="1">
    <citation type="submission" date="2023-06" db="EMBL/GenBank/DDBJ databases">
        <title>Five Gram-positive bacteria isolated from mangrove sediments in Shenzhen, Guangdong, China.</title>
        <authorList>
            <person name="Yu S."/>
            <person name="Zheng W."/>
            <person name="Huang Y."/>
        </authorList>
    </citation>
    <scope>NUCLEOTIDE SEQUENCE [LARGE SCALE GENOMIC DNA]</scope>
    <source>
        <strain evidence="1 2">SaN35-3</strain>
        <plasmid evidence="1 2">unnamed2</plasmid>
    </source>
</reference>
<keyword evidence="2" id="KW-1185">Reference proteome</keyword>
<evidence type="ECO:0000313" key="1">
    <source>
        <dbReference type="EMBL" id="WLR44497.1"/>
    </source>
</evidence>
<evidence type="ECO:0000313" key="2">
    <source>
        <dbReference type="Proteomes" id="UP001197974"/>
    </source>
</evidence>
<proteinExistence type="predicted"/>
<dbReference type="EMBL" id="CP129015">
    <property type="protein sequence ID" value="WLR44497.1"/>
    <property type="molecule type" value="Genomic_DNA"/>
</dbReference>
<name>A0ABY9JYN3_9BACI</name>
<protein>
    <submittedName>
        <fullName evidence="1">XRE family transcriptional regulator</fullName>
    </submittedName>
</protein>
<sequence length="73" mass="8384">MFFKRRSPLQKFLDVHGIPKKYLIQKSGLSKNTIGDLTAVEPKHTPTAKTIKKIMRVIKEIDPKAKADDFFDL</sequence>
<geneLocation type="plasmid" evidence="1 2">
    <name>unnamed2</name>
</geneLocation>
<dbReference type="Proteomes" id="UP001197974">
    <property type="component" value="Plasmid unnamed2"/>
</dbReference>
<gene>
    <name evidence="1" type="ORF">LC087_19205</name>
</gene>
<accession>A0ABY9JYN3</accession>
<dbReference type="RefSeq" id="WP_226540781.1">
    <property type="nucleotide sequence ID" value="NZ_CP129015.1"/>
</dbReference>
<organism evidence="1 2">
    <name type="scientific">Bacillus carboniphilus</name>
    <dbReference type="NCBI Taxonomy" id="86663"/>
    <lineage>
        <taxon>Bacteria</taxon>
        <taxon>Bacillati</taxon>
        <taxon>Bacillota</taxon>
        <taxon>Bacilli</taxon>
        <taxon>Bacillales</taxon>
        <taxon>Bacillaceae</taxon>
        <taxon>Bacillus</taxon>
    </lineage>
</organism>
<keyword evidence="1" id="KW-0614">Plasmid</keyword>